<organism evidence="3 4">
    <name type="scientific">Saccharopolyspora dendranthemae</name>
    <dbReference type="NCBI Taxonomy" id="1181886"/>
    <lineage>
        <taxon>Bacteria</taxon>
        <taxon>Bacillati</taxon>
        <taxon>Actinomycetota</taxon>
        <taxon>Actinomycetes</taxon>
        <taxon>Pseudonocardiales</taxon>
        <taxon>Pseudonocardiaceae</taxon>
        <taxon>Saccharopolyspora</taxon>
    </lineage>
</organism>
<dbReference type="GO" id="GO:0016491">
    <property type="term" value="F:oxidoreductase activity"/>
    <property type="evidence" value="ECO:0007669"/>
    <property type="project" value="UniProtKB-KW"/>
</dbReference>
<dbReference type="EMBL" id="VIWX01000001">
    <property type="protein sequence ID" value="TWG07733.1"/>
    <property type="molecule type" value="Genomic_DNA"/>
</dbReference>
<evidence type="ECO:0000313" key="4">
    <source>
        <dbReference type="Proteomes" id="UP000316184"/>
    </source>
</evidence>
<evidence type="ECO:0000256" key="1">
    <source>
        <dbReference type="ARBA" id="ARBA00023002"/>
    </source>
</evidence>
<feature type="domain" description="FAD dependent oxidoreductase" evidence="2">
    <location>
        <begin position="2"/>
        <end position="348"/>
    </location>
</feature>
<dbReference type="SUPFAM" id="SSF51905">
    <property type="entry name" value="FAD/NAD(P)-binding domain"/>
    <property type="match status" value="1"/>
</dbReference>
<dbReference type="Gene3D" id="3.30.9.10">
    <property type="entry name" value="D-Amino Acid Oxidase, subunit A, domain 2"/>
    <property type="match status" value="1"/>
</dbReference>
<sequence>MKIVVVGAGVLGAAIARSLAVAGEEVVLLDQRGPGTGTTATTFAWTNANRKYDPVYHHLNVAGMQEHAALAAQLPGEQAYFPSGALQWADADSEPWLTDNVDRLRSLGYPVRWVERDEAARIAGDLRIPAAVTAFAHFPGEGYVLPDRLVANLLADARGHGAELSIGEVVALDDGARSASATTADGRVFTGDRVVLATGRWTAPLAARAGIELPMLTGFDRGSPTVGLLGYVHAPDVDLRCVLHTPGLNLRPEAGAGAVVQALDLNAGIDPAEPPAPDGPVAATITQRLEELLPSRNTPPQISFRVGLRSLPADGHTIAGHASPDSHLYSVVSHSGITLGPVLGRLVATELATGQDQDLLANFRPSRFDGRELPEVAVDQHATRLGEQ</sequence>
<reference evidence="3 4" key="1">
    <citation type="submission" date="2019-06" db="EMBL/GenBank/DDBJ databases">
        <title>Sequencing the genomes of 1000 actinobacteria strains.</title>
        <authorList>
            <person name="Klenk H.-P."/>
        </authorList>
    </citation>
    <scope>NUCLEOTIDE SEQUENCE [LARGE SCALE GENOMIC DNA]</scope>
    <source>
        <strain evidence="3 4">DSM 46699</strain>
    </source>
</reference>
<proteinExistence type="predicted"/>
<dbReference type="AlphaFoldDB" id="A0A561V805"/>
<dbReference type="InterPro" id="IPR036188">
    <property type="entry name" value="FAD/NAD-bd_sf"/>
</dbReference>
<evidence type="ECO:0000259" key="2">
    <source>
        <dbReference type="Pfam" id="PF01266"/>
    </source>
</evidence>
<comment type="caution">
    <text evidence="3">The sequence shown here is derived from an EMBL/GenBank/DDBJ whole genome shotgun (WGS) entry which is preliminary data.</text>
</comment>
<evidence type="ECO:0000313" key="3">
    <source>
        <dbReference type="EMBL" id="TWG07733.1"/>
    </source>
</evidence>
<dbReference type="Gene3D" id="3.50.50.60">
    <property type="entry name" value="FAD/NAD(P)-binding domain"/>
    <property type="match status" value="1"/>
</dbReference>
<name>A0A561V805_9PSEU</name>
<accession>A0A561V805</accession>
<keyword evidence="1" id="KW-0560">Oxidoreductase</keyword>
<dbReference type="Proteomes" id="UP000316184">
    <property type="component" value="Unassembled WGS sequence"/>
</dbReference>
<dbReference type="InterPro" id="IPR006076">
    <property type="entry name" value="FAD-dep_OxRdtase"/>
</dbReference>
<dbReference type="Pfam" id="PF01266">
    <property type="entry name" value="DAO"/>
    <property type="match status" value="1"/>
</dbReference>
<dbReference type="PANTHER" id="PTHR13847:SF289">
    <property type="entry name" value="GLYCINE OXIDASE"/>
    <property type="match status" value="1"/>
</dbReference>
<protein>
    <submittedName>
        <fullName evidence="3">Glycine/D-amino acid oxidase-like deaminating enzyme</fullName>
    </submittedName>
</protein>
<dbReference type="RefSeq" id="WP_145736012.1">
    <property type="nucleotide sequence ID" value="NZ_VIWX01000001.1"/>
</dbReference>
<dbReference type="PANTHER" id="PTHR13847">
    <property type="entry name" value="SARCOSINE DEHYDROGENASE-RELATED"/>
    <property type="match status" value="1"/>
</dbReference>
<dbReference type="OrthoDB" id="4775411at2"/>
<keyword evidence="4" id="KW-1185">Reference proteome</keyword>
<gene>
    <name evidence="3" type="ORF">FHU35_11351</name>
</gene>
<dbReference type="GO" id="GO:0005737">
    <property type="term" value="C:cytoplasm"/>
    <property type="evidence" value="ECO:0007669"/>
    <property type="project" value="TreeGrafter"/>
</dbReference>